<evidence type="ECO:0000313" key="1">
    <source>
        <dbReference type="EMBL" id="EEI63981.1"/>
    </source>
</evidence>
<proteinExistence type="predicted"/>
<organism evidence="1 2">
    <name type="scientific">Corynebacterium glucuronolyticum ATCC 51866</name>
    <dbReference type="NCBI Taxonomy" id="548478"/>
    <lineage>
        <taxon>Bacteria</taxon>
        <taxon>Bacillati</taxon>
        <taxon>Actinomycetota</taxon>
        <taxon>Actinomycetes</taxon>
        <taxon>Mycobacteriales</taxon>
        <taxon>Corynebacteriaceae</taxon>
        <taxon>Corynebacterium</taxon>
    </lineage>
</organism>
<evidence type="ECO:0000313" key="2">
    <source>
        <dbReference type="Proteomes" id="UP000006237"/>
    </source>
</evidence>
<dbReference type="EMBL" id="ACHF01000018">
    <property type="protein sequence ID" value="EEI63981.1"/>
    <property type="molecule type" value="Genomic_DNA"/>
</dbReference>
<comment type="caution">
    <text evidence="1">The sequence shown here is derived from an EMBL/GenBank/DDBJ whole genome shotgun (WGS) entry which is preliminary data.</text>
</comment>
<sequence length="43" mass="4793">MEALFTWAGQRSDHSLGFSVPQPEFWLLLHYENGNGVAAQKGC</sequence>
<dbReference type="Proteomes" id="UP000006237">
    <property type="component" value="Unassembled WGS sequence"/>
</dbReference>
<keyword evidence="2" id="KW-1185">Reference proteome</keyword>
<gene>
    <name evidence="1" type="ORF">HMPREF0293_0555</name>
</gene>
<name>A0ABP2DY96_9CORY</name>
<reference evidence="1 2" key="1">
    <citation type="submission" date="2009-01" db="EMBL/GenBank/DDBJ databases">
        <authorList>
            <person name="Qin X."/>
            <person name="Bachman B."/>
            <person name="Battles P."/>
            <person name="Bell A."/>
            <person name="Bess C."/>
            <person name="Bickham C."/>
            <person name="Chaboub L."/>
            <person name="Chen D."/>
            <person name="Coyle M."/>
            <person name="Deiros D.R."/>
            <person name="Dinh H."/>
            <person name="Forbes L."/>
            <person name="Fowler G."/>
            <person name="Francisco L."/>
            <person name="Fu Q."/>
            <person name="Gubbala S."/>
            <person name="Hale W."/>
            <person name="Han Y."/>
            <person name="Hemphill L."/>
            <person name="Highlander S.K."/>
            <person name="Hirani K."/>
            <person name="Hogues M."/>
            <person name="Jackson L."/>
            <person name="Jakkamsetti A."/>
            <person name="Javaid M."/>
            <person name="Jiang H."/>
            <person name="Korchina V."/>
            <person name="Kovar C."/>
            <person name="Lara F."/>
            <person name="Lee S."/>
            <person name="Mata R."/>
            <person name="Mathew T."/>
            <person name="Moen C."/>
            <person name="Morales K."/>
            <person name="Munidasa M."/>
            <person name="Nazareth L."/>
            <person name="Ngo R."/>
            <person name="Nguyen L."/>
            <person name="Okwuonu G."/>
            <person name="Ongeri F."/>
            <person name="Patil S."/>
            <person name="Petrosino J."/>
            <person name="Pham C."/>
            <person name="Pham P."/>
            <person name="Pu L.-L."/>
            <person name="Puazo M."/>
            <person name="Raj R."/>
            <person name="Reid J."/>
            <person name="Rouhana J."/>
            <person name="Saada N."/>
            <person name="Shang Y."/>
            <person name="Simmons D."/>
            <person name="Thornton R."/>
            <person name="Warren J."/>
            <person name="Weissenberger G."/>
            <person name="Zhang J."/>
            <person name="Zhang L."/>
            <person name="Zhou C."/>
            <person name="Zhu D."/>
            <person name="Muzny D."/>
            <person name="Worley K."/>
            <person name="Gibbs R."/>
        </authorList>
    </citation>
    <scope>NUCLEOTIDE SEQUENCE [LARGE SCALE GENOMIC DNA]</scope>
    <source>
        <strain evidence="1 2">ATCC 51866</strain>
    </source>
</reference>
<protein>
    <submittedName>
        <fullName evidence="1">Uncharacterized protein</fullName>
    </submittedName>
</protein>
<accession>A0ABP2DY96</accession>